<evidence type="ECO:0000313" key="7">
    <source>
        <dbReference type="EMBL" id="MFD1928190.1"/>
    </source>
</evidence>
<dbReference type="EMBL" id="JBHUGI010000024">
    <property type="protein sequence ID" value="MFD1928190.1"/>
    <property type="molecule type" value="Genomic_DNA"/>
</dbReference>
<organism evidence="7 8">
    <name type="scientific">Sporosarcina siberiensis</name>
    <dbReference type="NCBI Taxonomy" id="1365606"/>
    <lineage>
        <taxon>Bacteria</taxon>
        <taxon>Bacillati</taxon>
        <taxon>Bacillota</taxon>
        <taxon>Bacilli</taxon>
        <taxon>Bacillales</taxon>
        <taxon>Caryophanaceae</taxon>
        <taxon>Sporosarcina</taxon>
    </lineage>
</organism>
<dbReference type="NCBIfam" id="NF002460">
    <property type="entry name" value="PRK01658.1"/>
    <property type="match status" value="1"/>
</dbReference>
<dbReference type="RefSeq" id="WP_381537311.1">
    <property type="nucleotide sequence ID" value="NZ_JBHUGI010000024.1"/>
</dbReference>
<accession>A0ABW4SFK4</accession>
<comment type="caution">
    <text evidence="7">The sequence shown here is derived from an EMBL/GenBank/DDBJ whole genome shotgun (WGS) entry which is preliminary data.</text>
</comment>
<evidence type="ECO:0000256" key="1">
    <source>
        <dbReference type="ARBA" id="ARBA00004651"/>
    </source>
</evidence>
<feature type="transmembrane region" description="Helical" evidence="6">
    <location>
        <begin position="34"/>
        <end position="55"/>
    </location>
</feature>
<gene>
    <name evidence="7" type="ORF">ACFSFY_08975</name>
</gene>
<name>A0ABW4SFK4_9BACL</name>
<dbReference type="PANTHER" id="PTHR33931">
    <property type="entry name" value="HOLIN-LIKE PROTEIN CIDA-RELATED"/>
    <property type="match status" value="1"/>
</dbReference>
<evidence type="ECO:0000256" key="5">
    <source>
        <dbReference type="ARBA" id="ARBA00023136"/>
    </source>
</evidence>
<proteinExistence type="predicted"/>
<keyword evidence="5 6" id="KW-0472">Membrane</keyword>
<keyword evidence="8" id="KW-1185">Reference proteome</keyword>
<evidence type="ECO:0000256" key="6">
    <source>
        <dbReference type="SAM" id="Phobius"/>
    </source>
</evidence>
<feature type="transmembrane region" description="Helical" evidence="6">
    <location>
        <begin position="94"/>
        <end position="119"/>
    </location>
</feature>
<comment type="subcellular location">
    <subcellularLocation>
        <location evidence="1">Cell membrane</location>
        <topology evidence="1">Multi-pass membrane protein</topology>
    </subcellularLocation>
</comment>
<feature type="transmembrane region" description="Helical" evidence="6">
    <location>
        <begin position="12"/>
        <end position="28"/>
    </location>
</feature>
<feature type="transmembrane region" description="Helical" evidence="6">
    <location>
        <begin position="67"/>
        <end position="88"/>
    </location>
</feature>
<keyword evidence="2" id="KW-1003">Cell membrane</keyword>
<keyword evidence="3 6" id="KW-0812">Transmembrane</keyword>
<dbReference type="PANTHER" id="PTHR33931:SF6">
    <property type="entry name" value="INTEGRAL MEMBRANE PROTEIN YXZK-RELATED"/>
    <property type="match status" value="1"/>
</dbReference>
<evidence type="ECO:0000256" key="3">
    <source>
        <dbReference type="ARBA" id="ARBA00022692"/>
    </source>
</evidence>
<evidence type="ECO:0000313" key="8">
    <source>
        <dbReference type="Proteomes" id="UP001597218"/>
    </source>
</evidence>
<dbReference type="Pfam" id="PF03788">
    <property type="entry name" value="LrgA"/>
    <property type="match status" value="1"/>
</dbReference>
<evidence type="ECO:0000256" key="4">
    <source>
        <dbReference type="ARBA" id="ARBA00022989"/>
    </source>
</evidence>
<reference evidence="8" key="1">
    <citation type="journal article" date="2019" name="Int. J. Syst. Evol. Microbiol.">
        <title>The Global Catalogue of Microorganisms (GCM) 10K type strain sequencing project: providing services to taxonomists for standard genome sequencing and annotation.</title>
        <authorList>
            <consortium name="The Broad Institute Genomics Platform"/>
            <consortium name="The Broad Institute Genome Sequencing Center for Infectious Disease"/>
            <person name="Wu L."/>
            <person name="Ma J."/>
        </authorList>
    </citation>
    <scope>NUCLEOTIDE SEQUENCE [LARGE SCALE GENOMIC DNA]</scope>
    <source>
        <strain evidence="8">CGMCC 4.7177</strain>
    </source>
</reference>
<dbReference type="Proteomes" id="UP001597218">
    <property type="component" value="Unassembled WGS sequence"/>
</dbReference>
<keyword evidence="4 6" id="KW-1133">Transmembrane helix</keyword>
<sequence length="133" mass="15313">MDRWIMKFLKHFLQILILCVFFMFGNWLHEFFQLPFPGSIIGLVLLWAALTLKVIPLKWVESGSFLILSYLPLYFIPPIVGAMNYGHIFIGKGLFLIFITIASTILTLLTSGWISQFLAKQSAKKKERLSCKL</sequence>
<protein>
    <submittedName>
        <fullName evidence="7">CidA/LrgA family protein</fullName>
    </submittedName>
</protein>
<dbReference type="InterPro" id="IPR005538">
    <property type="entry name" value="LrgA/CidA"/>
</dbReference>
<evidence type="ECO:0000256" key="2">
    <source>
        <dbReference type="ARBA" id="ARBA00022475"/>
    </source>
</evidence>